<dbReference type="AlphaFoldDB" id="A0A6A3H6X6"/>
<sequence>MGAAFLLLVRAKACQSLRSLGSCARAAHTSQTSLFLLSGLFGHPCLDLGRLMSTRHRSSAAPKTPRGKIPPPTGGCEANPK</sequence>
<evidence type="ECO:0000256" key="1">
    <source>
        <dbReference type="SAM" id="MobiDB-lite"/>
    </source>
</evidence>
<gene>
    <name evidence="4" type="ORF">PF010_g19091</name>
    <name evidence="3" type="ORF">PF011_g28551</name>
</gene>
<organism evidence="3 5">
    <name type="scientific">Phytophthora fragariae</name>
    <dbReference type="NCBI Taxonomy" id="53985"/>
    <lineage>
        <taxon>Eukaryota</taxon>
        <taxon>Sar</taxon>
        <taxon>Stramenopiles</taxon>
        <taxon>Oomycota</taxon>
        <taxon>Peronosporomycetes</taxon>
        <taxon>Peronosporales</taxon>
        <taxon>Peronosporaceae</taxon>
        <taxon>Phytophthora</taxon>
    </lineage>
</organism>
<dbReference type="EMBL" id="QXFX01001503">
    <property type="protein sequence ID" value="KAE9089212.1"/>
    <property type="molecule type" value="Genomic_DNA"/>
</dbReference>
<proteinExistence type="predicted"/>
<evidence type="ECO:0000313" key="3">
    <source>
        <dbReference type="EMBL" id="KAE8964753.1"/>
    </source>
</evidence>
<reference evidence="5 6" key="1">
    <citation type="submission" date="2018-09" db="EMBL/GenBank/DDBJ databases">
        <title>Genomic investigation of the strawberry pathogen Phytophthora fragariae indicates pathogenicity is determined by transcriptional variation in three key races.</title>
        <authorList>
            <person name="Adams T.M."/>
            <person name="Armitage A.D."/>
            <person name="Sobczyk M.K."/>
            <person name="Bates H.J."/>
            <person name="Dunwell J.M."/>
            <person name="Nellist C.F."/>
            <person name="Harrison R.J."/>
        </authorList>
    </citation>
    <scope>NUCLEOTIDE SEQUENCE [LARGE SCALE GENOMIC DNA]</scope>
    <source>
        <strain evidence="4 6">ONT-3</strain>
        <strain evidence="3 5">SCRP245</strain>
    </source>
</reference>
<keyword evidence="2" id="KW-0732">Signal</keyword>
<dbReference type="Proteomes" id="UP000460718">
    <property type="component" value="Unassembled WGS sequence"/>
</dbReference>
<evidence type="ECO:0000313" key="6">
    <source>
        <dbReference type="Proteomes" id="UP000488956"/>
    </source>
</evidence>
<feature type="region of interest" description="Disordered" evidence="1">
    <location>
        <begin position="56"/>
        <end position="81"/>
    </location>
</feature>
<comment type="caution">
    <text evidence="3">The sequence shown here is derived from an EMBL/GenBank/DDBJ whole genome shotgun (WGS) entry which is preliminary data.</text>
</comment>
<evidence type="ECO:0000313" key="4">
    <source>
        <dbReference type="EMBL" id="KAE9089212.1"/>
    </source>
</evidence>
<name>A0A6A3H6X6_9STRA</name>
<feature type="signal peptide" evidence="2">
    <location>
        <begin position="1"/>
        <end position="16"/>
    </location>
</feature>
<evidence type="ECO:0008006" key="7">
    <source>
        <dbReference type="Google" id="ProtNLM"/>
    </source>
</evidence>
<dbReference type="EMBL" id="QXFW01004683">
    <property type="protein sequence ID" value="KAE8964753.1"/>
    <property type="molecule type" value="Genomic_DNA"/>
</dbReference>
<evidence type="ECO:0000256" key="2">
    <source>
        <dbReference type="SAM" id="SignalP"/>
    </source>
</evidence>
<accession>A0A6A3H6X6</accession>
<dbReference type="Proteomes" id="UP000488956">
    <property type="component" value="Unassembled WGS sequence"/>
</dbReference>
<protein>
    <recommendedName>
        <fullName evidence="7">RxLR effector protein</fullName>
    </recommendedName>
</protein>
<feature type="chain" id="PRO_5036164085" description="RxLR effector protein" evidence="2">
    <location>
        <begin position="17"/>
        <end position="81"/>
    </location>
</feature>
<evidence type="ECO:0000313" key="5">
    <source>
        <dbReference type="Proteomes" id="UP000460718"/>
    </source>
</evidence>